<proteinExistence type="predicted"/>
<dbReference type="EMBL" id="JAUEOZ010000001">
    <property type="protein sequence ID" value="MDN2481353.1"/>
    <property type="molecule type" value="Genomic_DNA"/>
</dbReference>
<reference evidence="2" key="1">
    <citation type="submission" date="2024-05" db="EMBL/GenBank/DDBJ databases">
        <title>Genome Sequences of Four Agar- Degrading Marine Bacteria.</title>
        <authorList>
            <person name="Phillips E.K."/>
            <person name="Shaffer J.C."/>
            <person name="Henson M.W."/>
            <person name="Temperton B."/>
            <person name="Thrash C.J."/>
            <person name="Martin M.O."/>
        </authorList>
    </citation>
    <scope>NUCLEOTIDE SEQUENCE</scope>
    <source>
        <strain evidence="2">EKP203</strain>
    </source>
</reference>
<name>A0ABT7XZY4_9VIBR</name>
<gene>
    <name evidence="2" type="ORF">QWJ08_08090</name>
</gene>
<feature type="transmembrane region" description="Helical" evidence="1">
    <location>
        <begin position="231"/>
        <end position="252"/>
    </location>
</feature>
<evidence type="ECO:0000313" key="3">
    <source>
        <dbReference type="Proteomes" id="UP001169719"/>
    </source>
</evidence>
<feature type="transmembrane region" description="Helical" evidence="1">
    <location>
        <begin position="208"/>
        <end position="225"/>
    </location>
</feature>
<dbReference type="RefSeq" id="WP_289961473.1">
    <property type="nucleotide sequence ID" value="NZ_JAUEOZ010000001.1"/>
</dbReference>
<sequence>MKRKEDFMELIELFKSEYLSIVFGSLGGLVTAVLTQKVVNKSGLFSYFVTHNKIGSSTQDSVLGDVSVTWNGNNVEHLYFSTIKLKNESLNDYENVVIKAYTSDTMLLSESTQLENTPDILSWTESYRGRLYVPEGEVVNESQLNIYHGQREYVIPVFNRGQQITLTYINSAKTPQMPNIWLSTTIKGVKLKFQVPHNQIMGVSQPRAGLIGSLLGFVLLLPLVTYVSNTWLIAILAVSYGLVAQLPGVLVIKSVRKLRELVGG</sequence>
<accession>A0ABT7XZY4</accession>
<dbReference type="Proteomes" id="UP001169719">
    <property type="component" value="Unassembled WGS sequence"/>
</dbReference>
<keyword evidence="3" id="KW-1185">Reference proteome</keyword>
<evidence type="ECO:0000313" key="2">
    <source>
        <dbReference type="EMBL" id="MDN2481353.1"/>
    </source>
</evidence>
<keyword evidence="1" id="KW-0472">Membrane</keyword>
<comment type="caution">
    <text evidence="2">The sequence shown here is derived from an EMBL/GenBank/DDBJ whole genome shotgun (WGS) entry which is preliminary data.</text>
</comment>
<keyword evidence="1" id="KW-0812">Transmembrane</keyword>
<keyword evidence="1" id="KW-1133">Transmembrane helix</keyword>
<organism evidence="2 3">
    <name type="scientific">Vibrio agarivorans</name>
    <dbReference type="NCBI Taxonomy" id="153622"/>
    <lineage>
        <taxon>Bacteria</taxon>
        <taxon>Pseudomonadati</taxon>
        <taxon>Pseudomonadota</taxon>
        <taxon>Gammaproteobacteria</taxon>
        <taxon>Vibrionales</taxon>
        <taxon>Vibrionaceae</taxon>
        <taxon>Vibrio</taxon>
    </lineage>
</organism>
<protein>
    <submittedName>
        <fullName evidence="2">Uncharacterized protein</fullName>
    </submittedName>
</protein>
<evidence type="ECO:0000256" key="1">
    <source>
        <dbReference type="SAM" id="Phobius"/>
    </source>
</evidence>